<dbReference type="EMBL" id="MASW01000001">
    <property type="protein sequence ID" value="PXY31988.1"/>
    <property type="molecule type" value="Genomic_DNA"/>
</dbReference>
<dbReference type="Gene3D" id="3.50.50.60">
    <property type="entry name" value="FAD/NAD(P)-binding domain"/>
    <property type="match status" value="1"/>
</dbReference>
<dbReference type="SUPFAM" id="SSF51905">
    <property type="entry name" value="FAD/NAD(P)-binding domain"/>
    <property type="match status" value="1"/>
</dbReference>
<feature type="region of interest" description="Disordered" evidence="1">
    <location>
        <begin position="362"/>
        <end position="389"/>
    </location>
</feature>
<gene>
    <name evidence="2" type="ORF">BAY60_06620</name>
</gene>
<dbReference type="PANTHER" id="PTHR43422:SF3">
    <property type="entry name" value="THIAMINE THIAZOLE SYNTHASE"/>
    <property type="match status" value="1"/>
</dbReference>
<evidence type="ECO:0000256" key="1">
    <source>
        <dbReference type="SAM" id="MobiDB-lite"/>
    </source>
</evidence>
<comment type="caution">
    <text evidence="2">The sequence shown here is derived from an EMBL/GenBank/DDBJ whole genome shotgun (WGS) entry which is preliminary data.</text>
</comment>
<dbReference type="PANTHER" id="PTHR43422">
    <property type="entry name" value="THIAMINE THIAZOLE SYNTHASE"/>
    <property type="match status" value="1"/>
</dbReference>
<protein>
    <recommendedName>
        <fullName evidence="4">2-polyprenyl-6-methoxyphenol hydroxylase-like FAD-dependent oxidoreductase</fullName>
    </recommendedName>
</protein>
<evidence type="ECO:0000313" key="3">
    <source>
        <dbReference type="Proteomes" id="UP000249915"/>
    </source>
</evidence>
<sequence length="389" mass="41309">MRARGAHLVEPGFDQRIELNGNLLAPTRTRLESVQATRGLFEDHIRSRVRELPNVTLLDDTNAAGLVLNAHDSQVTGVRVAGRTPGAAATELPAELVVDAMGRGSRLPAWLAAYGLGTAEVESHRVDVTYSTALVTLRDLPRATSCLIVGPGPGRPAGLGLMAVEGDAHVLTVAGIAGHKPPRSFDELVEAARSLLPDDFAGSLDGIERHPAADVATFSYPKVEWRRLDRLAHKPAGLLAIGDSLCAFNPIYAQGMTVAVLQARALADAVATPGRRRIEARYFAATRPLVKTAWSIARAADLAVPELPGRRSPAMRLLNRYVSRVQAGAATDPRLASSFIRVVGMIDPPPALLSPATVARALRPRPRASGSSHGRPAPSNGQRSHDAHA</sequence>
<reference evidence="2 3" key="1">
    <citation type="submission" date="2016-07" db="EMBL/GenBank/DDBJ databases">
        <title>Draft genome sequence of Prauserella muralis DSM 45305, isolated from a mould-covered wall in an indoor environment.</title>
        <authorList>
            <person name="Ruckert C."/>
            <person name="Albersmeier A."/>
            <person name="Jiang C.-L."/>
            <person name="Jiang Y."/>
            <person name="Kalinowski J."/>
            <person name="Schneider O."/>
            <person name="Winkler A."/>
            <person name="Zotchev S.B."/>
        </authorList>
    </citation>
    <scope>NUCLEOTIDE SEQUENCE [LARGE SCALE GENOMIC DNA]</scope>
    <source>
        <strain evidence="2 3">DSM 45305</strain>
    </source>
</reference>
<proteinExistence type="predicted"/>
<accession>A0A2V4B9N4</accession>
<keyword evidence="3" id="KW-1185">Reference proteome</keyword>
<name>A0A2V4B9N4_9PSEU</name>
<dbReference type="InterPro" id="IPR036188">
    <property type="entry name" value="FAD/NAD-bd_sf"/>
</dbReference>
<dbReference type="Proteomes" id="UP000249915">
    <property type="component" value="Unassembled WGS sequence"/>
</dbReference>
<dbReference type="AlphaFoldDB" id="A0A2V4B9N4"/>
<evidence type="ECO:0000313" key="2">
    <source>
        <dbReference type="EMBL" id="PXY31988.1"/>
    </source>
</evidence>
<organism evidence="2 3">
    <name type="scientific">Prauserella muralis</name>
    <dbReference type="NCBI Taxonomy" id="588067"/>
    <lineage>
        <taxon>Bacteria</taxon>
        <taxon>Bacillati</taxon>
        <taxon>Actinomycetota</taxon>
        <taxon>Actinomycetes</taxon>
        <taxon>Pseudonocardiales</taxon>
        <taxon>Pseudonocardiaceae</taxon>
        <taxon>Prauserella</taxon>
    </lineage>
</organism>
<evidence type="ECO:0008006" key="4">
    <source>
        <dbReference type="Google" id="ProtNLM"/>
    </source>
</evidence>